<dbReference type="Proteomes" id="UP001283341">
    <property type="component" value="Unassembled WGS sequence"/>
</dbReference>
<evidence type="ECO:0000313" key="2">
    <source>
        <dbReference type="Proteomes" id="UP001283341"/>
    </source>
</evidence>
<dbReference type="AlphaFoldDB" id="A0AAE0M1V5"/>
<reference evidence="1" key="2">
    <citation type="submission" date="2023-06" db="EMBL/GenBank/DDBJ databases">
        <authorList>
            <consortium name="Lawrence Berkeley National Laboratory"/>
            <person name="Haridas S."/>
            <person name="Hensen N."/>
            <person name="Bonometti L."/>
            <person name="Westerberg I."/>
            <person name="Brannstrom I.O."/>
            <person name="Guillou S."/>
            <person name="Cros-Aarteil S."/>
            <person name="Calhoun S."/>
            <person name="Kuo A."/>
            <person name="Mondo S."/>
            <person name="Pangilinan J."/>
            <person name="Riley R."/>
            <person name="Labutti K."/>
            <person name="Andreopoulos B."/>
            <person name="Lipzen A."/>
            <person name="Chen C."/>
            <person name="Yanf M."/>
            <person name="Daum C."/>
            <person name="Ng V."/>
            <person name="Clum A."/>
            <person name="Steindorff A."/>
            <person name="Ohm R."/>
            <person name="Martin F."/>
            <person name="Silar P."/>
            <person name="Natvig D."/>
            <person name="Lalanne C."/>
            <person name="Gautier V."/>
            <person name="Ament-Velasquez S.L."/>
            <person name="Kruys A."/>
            <person name="Hutchinson M.I."/>
            <person name="Powell A.J."/>
            <person name="Barry K."/>
            <person name="Miller A.N."/>
            <person name="Grigoriev I.V."/>
            <person name="Debuchy R."/>
            <person name="Gladieux P."/>
            <person name="Thoren M.H."/>
            <person name="Johannesson H."/>
        </authorList>
    </citation>
    <scope>NUCLEOTIDE SEQUENCE</scope>
    <source>
        <strain evidence="1">CBS 118394</strain>
    </source>
</reference>
<keyword evidence="1" id="KW-0808">Transferase</keyword>
<dbReference type="EMBL" id="JAUEDM010000005">
    <property type="protein sequence ID" value="KAK3316201.1"/>
    <property type="molecule type" value="Genomic_DNA"/>
</dbReference>
<reference evidence="1" key="1">
    <citation type="journal article" date="2023" name="Mol. Phylogenet. Evol.">
        <title>Genome-scale phylogeny and comparative genomics of the fungal order Sordariales.</title>
        <authorList>
            <person name="Hensen N."/>
            <person name="Bonometti L."/>
            <person name="Westerberg I."/>
            <person name="Brannstrom I.O."/>
            <person name="Guillou S."/>
            <person name="Cros-Aarteil S."/>
            <person name="Calhoun S."/>
            <person name="Haridas S."/>
            <person name="Kuo A."/>
            <person name="Mondo S."/>
            <person name="Pangilinan J."/>
            <person name="Riley R."/>
            <person name="LaButti K."/>
            <person name="Andreopoulos B."/>
            <person name="Lipzen A."/>
            <person name="Chen C."/>
            <person name="Yan M."/>
            <person name="Daum C."/>
            <person name="Ng V."/>
            <person name="Clum A."/>
            <person name="Steindorff A."/>
            <person name="Ohm R.A."/>
            <person name="Martin F."/>
            <person name="Silar P."/>
            <person name="Natvig D.O."/>
            <person name="Lalanne C."/>
            <person name="Gautier V."/>
            <person name="Ament-Velasquez S.L."/>
            <person name="Kruys A."/>
            <person name="Hutchinson M.I."/>
            <person name="Powell A.J."/>
            <person name="Barry K."/>
            <person name="Miller A.N."/>
            <person name="Grigoriev I.V."/>
            <person name="Debuchy R."/>
            <person name="Gladieux P."/>
            <person name="Hiltunen Thoren M."/>
            <person name="Johannesson H."/>
        </authorList>
    </citation>
    <scope>NUCLEOTIDE SEQUENCE</scope>
    <source>
        <strain evidence="1">CBS 118394</strain>
    </source>
</reference>
<dbReference type="GO" id="GO:0016757">
    <property type="term" value="F:glycosyltransferase activity"/>
    <property type="evidence" value="ECO:0007669"/>
    <property type="project" value="UniProtKB-KW"/>
</dbReference>
<evidence type="ECO:0000313" key="1">
    <source>
        <dbReference type="EMBL" id="KAK3316201.1"/>
    </source>
</evidence>
<gene>
    <name evidence="1" type="ORF">B0H66DRAFT_499427</name>
</gene>
<dbReference type="PANTHER" id="PTHR34144">
    <property type="entry name" value="CHROMOSOME 8, WHOLE GENOME SHOTGUN SEQUENCE"/>
    <property type="match status" value="1"/>
</dbReference>
<accession>A0AAE0M1V5</accession>
<proteinExistence type="predicted"/>
<dbReference type="PANTHER" id="PTHR34144:SF8">
    <property type="entry name" value="GLYCOSYLTRANSFERASE FAMILY 69 PROTEIN"/>
    <property type="match status" value="1"/>
</dbReference>
<keyword evidence="2" id="KW-1185">Reference proteome</keyword>
<dbReference type="Pfam" id="PF11735">
    <property type="entry name" value="CAP59_mtransfer"/>
    <property type="match status" value="1"/>
</dbReference>
<organism evidence="1 2">
    <name type="scientific">Apodospora peruviana</name>
    <dbReference type="NCBI Taxonomy" id="516989"/>
    <lineage>
        <taxon>Eukaryota</taxon>
        <taxon>Fungi</taxon>
        <taxon>Dikarya</taxon>
        <taxon>Ascomycota</taxon>
        <taxon>Pezizomycotina</taxon>
        <taxon>Sordariomycetes</taxon>
        <taxon>Sordariomycetidae</taxon>
        <taxon>Sordariales</taxon>
        <taxon>Lasiosphaeriaceae</taxon>
        <taxon>Apodospora</taxon>
    </lineage>
</organism>
<protein>
    <submittedName>
        <fullName evidence="1">Cryptococcal mannosyltransferase 1-domain-containing protein</fullName>
    </submittedName>
</protein>
<keyword evidence="1" id="KW-0328">Glycosyltransferase</keyword>
<name>A0AAE0M1V5_9PEZI</name>
<comment type="caution">
    <text evidence="1">The sequence shown here is derived from an EMBL/GenBank/DDBJ whole genome shotgun (WGS) entry which is preliminary data.</text>
</comment>
<sequence>MLITLVVTPFLAPSYTRPPPHYGELAMRCKTAMAGCANSHNEKVFISTILYDSNGQLAGGLWGQRLHALIHLLGPENVFLSIYENDSGPGGRAALGVFKRDVRCRHRIVIEDHVSLAGFRNVTLPDGSQRTKRVAYLAELRNRALWPLDTLIKFNESSSSSGYNIDMRFDKVLFMNDIAFDPIDAAHLLFNTNRQPELNGGKAAYVAACALDYFHPLRIYDVYAMRDAEGYANYQTLFPYFRARPGGRKSGGLSTSRADILSQTDAVRVKSCWGGMMAVQARYVQSVLKEEEHDQHRQISDHVIDPERPRNVTAPIRFRYEPAAYYDACECCLFSADLAQVAEQKDMIFANPYIRVAYSESVIGWLRWVRYYERLLVPVHYFQSWFEPLAENPYRTVEEGDFFTEEVWDGDRWKMVNRKGRSGLFCGIRDMQILRKDGKRGPDGGGGSNWVNTRMPPGQRLRFRNWWGKMLPRSWRDKWERTDMEKREGFFEVEYA</sequence>
<dbReference type="InterPro" id="IPR021047">
    <property type="entry name" value="Mannosyltransferase_CMT1"/>
</dbReference>